<keyword evidence="3" id="KW-0966">Cell projection</keyword>
<dbReference type="AlphaFoldDB" id="A0A1M4VL57"/>
<keyword evidence="3" id="KW-0282">Flagellum</keyword>
<dbReference type="Proteomes" id="UP000184196">
    <property type="component" value="Unassembled WGS sequence"/>
</dbReference>
<dbReference type="Pfam" id="PF03963">
    <property type="entry name" value="FlgD"/>
    <property type="match status" value="1"/>
</dbReference>
<accession>A0A1M4VL57</accession>
<keyword evidence="4" id="KW-1185">Reference proteome</keyword>
<dbReference type="InterPro" id="IPR005648">
    <property type="entry name" value="FlgD"/>
</dbReference>
<dbReference type="GO" id="GO:0044781">
    <property type="term" value="P:bacterial-type flagellum organization"/>
    <property type="evidence" value="ECO:0007669"/>
    <property type="project" value="UniProtKB-KW"/>
</dbReference>
<gene>
    <name evidence="3" type="ORF">SAMN02745218_00684</name>
</gene>
<evidence type="ECO:0000256" key="1">
    <source>
        <dbReference type="ARBA" id="ARBA00010577"/>
    </source>
</evidence>
<evidence type="ECO:0000313" key="3">
    <source>
        <dbReference type="EMBL" id="SHE69543.1"/>
    </source>
</evidence>
<evidence type="ECO:0000313" key="4">
    <source>
        <dbReference type="Proteomes" id="UP000184196"/>
    </source>
</evidence>
<organism evidence="3 4">
    <name type="scientific">Desulfofundulus australicus DSM 11792</name>
    <dbReference type="NCBI Taxonomy" id="1121425"/>
    <lineage>
        <taxon>Bacteria</taxon>
        <taxon>Bacillati</taxon>
        <taxon>Bacillota</taxon>
        <taxon>Clostridia</taxon>
        <taxon>Eubacteriales</taxon>
        <taxon>Peptococcaceae</taxon>
        <taxon>Desulfofundulus</taxon>
    </lineage>
</organism>
<keyword evidence="3" id="KW-0969">Cilium</keyword>
<sequence length="134" mass="15042">MEVTAANSIYYNPQDKLQPVKKELDKDAFLQILVAQLRYQNPMSPMDQDQFMTQMTQITALEQIMNLNKNMELLLKMEELSLSAGLVGRQVTVAGEDGGEVEGTVEKLVVDDNGLKLVVNGTPYDYDMVKEIRG</sequence>
<dbReference type="RefSeq" id="WP_073163223.1">
    <property type="nucleotide sequence ID" value="NZ_FQUW01000008.1"/>
</dbReference>
<reference evidence="4" key="1">
    <citation type="submission" date="2016-11" db="EMBL/GenBank/DDBJ databases">
        <authorList>
            <person name="Varghese N."/>
            <person name="Submissions S."/>
        </authorList>
    </citation>
    <scope>NUCLEOTIDE SEQUENCE [LARGE SCALE GENOMIC DNA]</scope>
    <source>
        <strain evidence="4">DSM 11792</strain>
    </source>
</reference>
<keyword evidence="2" id="KW-1005">Bacterial flagellum biogenesis</keyword>
<dbReference type="EMBL" id="FQUW01000008">
    <property type="protein sequence ID" value="SHE69543.1"/>
    <property type="molecule type" value="Genomic_DNA"/>
</dbReference>
<proteinExistence type="inferred from homology"/>
<protein>
    <submittedName>
        <fullName evidence="3">Flagellar basal-body rod modification protein FlgD</fullName>
    </submittedName>
</protein>
<dbReference type="OrthoDB" id="280334at2"/>
<evidence type="ECO:0000256" key="2">
    <source>
        <dbReference type="ARBA" id="ARBA00022795"/>
    </source>
</evidence>
<comment type="similarity">
    <text evidence="1">Belongs to the FlgD family.</text>
</comment>
<name>A0A1M4VL57_9FIRM</name>